<dbReference type="Gene3D" id="3.50.50.60">
    <property type="entry name" value="FAD/NAD(P)-binding domain"/>
    <property type="match status" value="1"/>
</dbReference>
<dbReference type="GO" id="GO:0004497">
    <property type="term" value="F:monooxygenase activity"/>
    <property type="evidence" value="ECO:0007669"/>
    <property type="project" value="UniProtKB-KW"/>
</dbReference>
<protein>
    <recommendedName>
        <fullName evidence="4">FAD-binding domain-containing protein</fullName>
    </recommendedName>
</protein>
<name>A0A2N9HHK3_FAGSY</name>
<proteinExistence type="inferred from homology"/>
<feature type="domain" description="FAD-binding" evidence="4">
    <location>
        <begin position="68"/>
        <end position="215"/>
    </location>
</feature>
<gene>
    <name evidence="5" type="ORF">FSB_LOCUS39016</name>
</gene>
<dbReference type="InterPro" id="IPR002938">
    <property type="entry name" value="FAD-bd"/>
</dbReference>
<dbReference type="PANTHER" id="PTHR45934:SF20">
    <property type="entry name" value="MONOOXYGENASE 2-RELATED"/>
    <property type="match status" value="1"/>
</dbReference>
<comment type="similarity">
    <text evidence="3">Belongs to the 3-hydroxybenzoate 6-hydroxylase family.</text>
</comment>
<accession>A0A2N9HHK3</accession>
<dbReference type="GO" id="GO:0071949">
    <property type="term" value="F:FAD binding"/>
    <property type="evidence" value="ECO:0007669"/>
    <property type="project" value="InterPro"/>
</dbReference>
<reference evidence="5" key="1">
    <citation type="submission" date="2018-02" db="EMBL/GenBank/DDBJ databases">
        <authorList>
            <person name="Cohen D.B."/>
            <person name="Kent A.D."/>
        </authorList>
    </citation>
    <scope>NUCLEOTIDE SEQUENCE</scope>
</reference>
<dbReference type="InterPro" id="IPR036188">
    <property type="entry name" value="FAD/NAD-bd_sf"/>
</dbReference>
<evidence type="ECO:0000313" key="5">
    <source>
        <dbReference type="EMBL" id="SPD11134.1"/>
    </source>
</evidence>
<keyword evidence="1" id="KW-0560">Oxidoreductase</keyword>
<sequence>MSLIYSLWVQECDYLNNIGTSNFRVAIKPKENSNGEHEVRCVKRRLLLEALAKELPSGTIRFSSKVVLIGCDGVNSVVAKWLGFKKPAFAGRLAIRGSVEFKHGHGFEPKFMQFFGKGVRSGALPIDDNSVYWFVTWTPSSKEEELEQDPAKVKQLILSKLGKIPEKVRALIENYELDGFISLPLRYRHPWELLWGNISKGNVCVAGDALHPLNPRPWPRRIVGK</sequence>
<evidence type="ECO:0000256" key="1">
    <source>
        <dbReference type="ARBA" id="ARBA00023002"/>
    </source>
</evidence>
<dbReference type="EMBL" id="OIVN01003426">
    <property type="protein sequence ID" value="SPD11134.1"/>
    <property type="molecule type" value="Genomic_DNA"/>
</dbReference>
<evidence type="ECO:0000256" key="2">
    <source>
        <dbReference type="ARBA" id="ARBA00023033"/>
    </source>
</evidence>
<dbReference type="InterPro" id="IPR044560">
    <property type="entry name" value="MOase"/>
</dbReference>
<evidence type="ECO:0000256" key="3">
    <source>
        <dbReference type="ARBA" id="ARBA00024018"/>
    </source>
</evidence>
<keyword evidence="2" id="KW-0503">Monooxygenase</keyword>
<dbReference type="AlphaFoldDB" id="A0A2N9HHK3"/>
<organism evidence="5">
    <name type="scientific">Fagus sylvatica</name>
    <name type="common">Beechnut</name>
    <dbReference type="NCBI Taxonomy" id="28930"/>
    <lineage>
        <taxon>Eukaryota</taxon>
        <taxon>Viridiplantae</taxon>
        <taxon>Streptophyta</taxon>
        <taxon>Embryophyta</taxon>
        <taxon>Tracheophyta</taxon>
        <taxon>Spermatophyta</taxon>
        <taxon>Magnoliopsida</taxon>
        <taxon>eudicotyledons</taxon>
        <taxon>Gunneridae</taxon>
        <taxon>Pentapetalae</taxon>
        <taxon>rosids</taxon>
        <taxon>fabids</taxon>
        <taxon>Fagales</taxon>
        <taxon>Fagaceae</taxon>
        <taxon>Fagus</taxon>
    </lineage>
</organism>
<dbReference type="Pfam" id="PF01494">
    <property type="entry name" value="FAD_binding_3"/>
    <property type="match status" value="1"/>
</dbReference>
<dbReference type="PANTHER" id="PTHR45934">
    <property type="entry name" value="FAD/NAD(P)-BINDING OXIDOREDUCTASE FAMILY PROTEIN"/>
    <property type="match status" value="1"/>
</dbReference>
<dbReference type="SUPFAM" id="SSF51905">
    <property type="entry name" value="FAD/NAD(P)-binding domain"/>
    <property type="match status" value="1"/>
</dbReference>
<evidence type="ECO:0000259" key="4">
    <source>
        <dbReference type="Pfam" id="PF01494"/>
    </source>
</evidence>